<reference evidence="1 2" key="1">
    <citation type="submission" date="2024-02" db="EMBL/GenBank/DDBJ databases">
        <authorList>
            <person name="Vignale AGUSTIN F."/>
            <person name="Sosa J E."/>
            <person name="Modenutti C."/>
        </authorList>
    </citation>
    <scope>NUCLEOTIDE SEQUENCE [LARGE SCALE GENOMIC DNA]</scope>
</reference>
<protein>
    <submittedName>
        <fullName evidence="1">Uncharacterized protein</fullName>
    </submittedName>
</protein>
<comment type="caution">
    <text evidence="1">The sequence shown here is derived from an EMBL/GenBank/DDBJ whole genome shotgun (WGS) entry which is preliminary data.</text>
</comment>
<evidence type="ECO:0000313" key="1">
    <source>
        <dbReference type="EMBL" id="CAK9160007.1"/>
    </source>
</evidence>
<evidence type="ECO:0000313" key="2">
    <source>
        <dbReference type="Proteomes" id="UP001642360"/>
    </source>
</evidence>
<sequence>VAALPEGQQDLFPSVPFLSPIASSSIPVVPSLPACSVCDFDAMQTHQVKSPGVTWCSLRIGTCARSINHVMNKP</sequence>
<name>A0ABC8SSK6_9AQUA</name>
<proteinExistence type="predicted"/>
<accession>A0ABC8SSK6</accession>
<gene>
    <name evidence="1" type="ORF">ILEXP_LOCUS28735</name>
</gene>
<feature type="non-terminal residue" evidence="1">
    <location>
        <position position="1"/>
    </location>
</feature>
<organism evidence="1 2">
    <name type="scientific">Ilex paraguariensis</name>
    <name type="common">yerba mate</name>
    <dbReference type="NCBI Taxonomy" id="185542"/>
    <lineage>
        <taxon>Eukaryota</taxon>
        <taxon>Viridiplantae</taxon>
        <taxon>Streptophyta</taxon>
        <taxon>Embryophyta</taxon>
        <taxon>Tracheophyta</taxon>
        <taxon>Spermatophyta</taxon>
        <taxon>Magnoliopsida</taxon>
        <taxon>eudicotyledons</taxon>
        <taxon>Gunneridae</taxon>
        <taxon>Pentapetalae</taxon>
        <taxon>asterids</taxon>
        <taxon>campanulids</taxon>
        <taxon>Aquifoliales</taxon>
        <taxon>Aquifoliaceae</taxon>
        <taxon>Ilex</taxon>
    </lineage>
</organism>
<dbReference type="EMBL" id="CAUOFW020003447">
    <property type="protein sequence ID" value="CAK9160007.1"/>
    <property type="molecule type" value="Genomic_DNA"/>
</dbReference>
<dbReference type="AlphaFoldDB" id="A0ABC8SSK6"/>
<keyword evidence="2" id="KW-1185">Reference proteome</keyword>
<dbReference type="Proteomes" id="UP001642360">
    <property type="component" value="Unassembled WGS sequence"/>
</dbReference>